<evidence type="ECO:0000313" key="2">
    <source>
        <dbReference type="Proteomes" id="UP000566819"/>
    </source>
</evidence>
<sequence>MTPITNWDAALEKWVPNPAKEILLPQREQDCLNQWRAIRARSWTEVGVQTMNFVYAVVETAPGKDNGLLNSLSFSGDALEWEYTWYSKRFVPGHYLEDECTSSNYTKTLNVTSHGYSKDAILKHRYLADISIRGSENLVSSNFTIDRETRHKLRTACFVFGITFFQSPKIICLPLVDRDIFKCYLPVELQLSALDQLEIHEADKLVRHVYPHLTDLWLKSLPRRILKCEGQGMGMGRRDIYRLRSLDMCPALRLPGFYGNRGTPPENYTPPTAPMADEPPQLDPPSLLFAKCKLFEKFSTVVQLKHDLEASMNEKSPKTHASSSESEKFDYLDHLRMGHFRDAFESEITKRGLFPLERVVLERNTMYRTYRRQHCQVCFSEARNKLPFLVRMESSMDAELREVTQQQ</sequence>
<dbReference type="Proteomes" id="UP000566819">
    <property type="component" value="Unassembled WGS sequence"/>
</dbReference>
<accession>A0A8H4WA66</accession>
<proteinExistence type="predicted"/>
<name>A0A8H4WA66_9HELO</name>
<dbReference type="AlphaFoldDB" id="A0A8H4WA66"/>
<reference evidence="1 2" key="1">
    <citation type="submission" date="2020-03" db="EMBL/GenBank/DDBJ databases">
        <title>Draft Genome Sequence of Cudoniella acicularis.</title>
        <authorList>
            <person name="Buettner E."/>
            <person name="Kellner H."/>
        </authorList>
    </citation>
    <scope>NUCLEOTIDE SEQUENCE [LARGE SCALE GENOMIC DNA]</scope>
    <source>
        <strain evidence="1 2">DSM 108380</strain>
    </source>
</reference>
<comment type="caution">
    <text evidence="1">The sequence shown here is derived from an EMBL/GenBank/DDBJ whole genome shotgun (WGS) entry which is preliminary data.</text>
</comment>
<gene>
    <name evidence="1" type="ORF">G7Y89_g1549</name>
</gene>
<evidence type="ECO:0000313" key="1">
    <source>
        <dbReference type="EMBL" id="KAF4636539.1"/>
    </source>
</evidence>
<protein>
    <submittedName>
        <fullName evidence="1">Uncharacterized protein</fullName>
    </submittedName>
</protein>
<dbReference type="OrthoDB" id="3565354at2759"/>
<organism evidence="1 2">
    <name type="scientific">Cudoniella acicularis</name>
    <dbReference type="NCBI Taxonomy" id="354080"/>
    <lineage>
        <taxon>Eukaryota</taxon>
        <taxon>Fungi</taxon>
        <taxon>Dikarya</taxon>
        <taxon>Ascomycota</taxon>
        <taxon>Pezizomycotina</taxon>
        <taxon>Leotiomycetes</taxon>
        <taxon>Helotiales</taxon>
        <taxon>Tricladiaceae</taxon>
        <taxon>Cudoniella</taxon>
    </lineage>
</organism>
<dbReference type="EMBL" id="JAAMPI010000061">
    <property type="protein sequence ID" value="KAF4636539.1"/>
    <property type="molecule type" value="Genomic_DNA"/>
</dbReference>
<keyword evidence="2" id="KW-1185">Reference proteome</keyword>